<feature type="region of interest" description="Disordered" evidence="1">
    <location>
        <begin position="1"/>
        <end position="39"/>
    </location>
</feature>
<reference evidence="2 3" key="1">
    <citation type="journal article" date="2021" name="BMC Genomics">
        <title>Datura genome reveals duplications of psychoactive alkaloid biosynthetic genes and high mutation rate following tissue culture.</title>
        <authorList>
            <person name="Rajewski A."/>
            <person name="Carter-House D."/>
            <person name="Stajich J."/>
            <person name="Litt A."/>
        </authorList>
    </citation>
    <scope>NUCLEOTIDE SEQUENCE [LARGE SCALE GENOMIC DNA]</scope>
    <source>
        <strain evidence="2">AR-01</strain>
    </source>
</reference>
<name>A0ABS8SG01_DATST</name>
<keyword evidence="3" id="KW-1185">Reference proteome</keyword>
<evidence type="ECO:0000313" key="2">
    <source>
        <dbReference type="EMBL" id="MCD7457827.1"/>
    </source>
</evidence>
<evidence type="ECO:0000256" key="1">
    <source>
        <dbReference type="SAM" id="MobiDB-lite"/>
    </source>
</evidence>
<organism evidence="2 3">
    <name type="scientific">Datura stramonium</name>
    <name type="common">Jimsonweed</name>
    <name type="synonym">Common thornapple</name>
    <dbReference type="NCBI Taxonomy" id="4076"/>
    <lineage>
        <taxon>Eukaryota</taxon>
        <taxon>Viridiplantae</taxon>
        <taxon>Streptophyta</taxon>
        <taxon>Embryophyta</taxon>
        <taxon>Tracheophyta</taxon>
        <taxon>Spermatophyta</taxon>
        <taxon>Magnoliopsida</taxon>
        <taxon>eudicotyledons</taxon>
        <taxon>Gunneridae</taxon>
        <taxon>Pentapetalae</taxon>
        <taxon>asterids</taxon>
        <taxon>lamiids</taxon>
        <taxon>Solanales</taxon>
        <taxon>Solanaceae</taxon>
        <taxon>Solanoideae</taxon>
        <taxon>Datureae</taxon>
        <taxon>Datura</taxon>
    </lineage>
</organism>
<sequence length="176" mass="19976">MENRGSEDNEEWKEVTRHHKMQKGKAKILSSGRVVGDPELEPDVEDAIQQGENKDEGLQMQEDGYKDNMALVAVPTAVQTDESNLLMYTVSPNSTLHNIITHNIDEVHTGNTEVEYVVDTNMIEGNKEQEREKVEKHAGGNKTTKSAKQGKKQATEEENQIIRVQPKRNVLYQYSR</sequence>
<proteinExistence type="predicted"/>
<dbReference type="Proteomes" id="UP000823775">
    <property type="component" value="Unassembled WGS sequence"/>
</dbReference>
<accession>A0ABS8SG01</accession>
<feature type="compositionally biased region" description="Basic residues" evidence="1">
    <location>
        <begin position="16"/>
        <end position="26"/>
    </location>
</feature>
<feature type="compositionally biased region" description="Basic and acidic residues" evidence="1">
    <location>
        <begin position="1"/>
        <end position="15"/>
    </location>
</feature>
<comment type="caution">
    <text evidence="2">The sequence shown here is derived from an EMBL/GenBank/DDBJ whole genome shotgun (WGS) entry which is preliminary data.</text>
</comment>
<feature type="compositionally biased region" description="Basic and acidic residues" evidence="1">
    <location>
        <begin position="127"/>
        <end position="138"/>
    </location>
</feature>
<evidence type="ECO:0000313" key="3">
    <source>
        <dbReference type="Proteomes" id="UP000823775"/>
    </source>
</evidence>
<dbReference type="EMBL" id="JACEIK010000482">
    <property type="protein sequence ID" value="MCD7457827.1"/>
    <property type="molecule type" value="Genomic_DNA"/>
</dbReference>
<gene>
    <name evidence="2" type="ORF">HAX54_036383</name>
</gene>
<protein>
    <submittedName>
        <fullName evidence="2">Uncharacterized protein</fullName>
    </submittedName>
</protein>
<feature type="region of interest" description="Disordered" evidence="1">
    <location>
        <begin position="127"/>
        <end position="162"/>
    </location>
</feature>